<keyword evidence="1" id="KW-0175">Coiled coil</keyword>
<comment type="caution">
    <text evidence="3">The sequence shown here is derived from an EMBL/GenBank/DDBJ whole genome shotgun (WGS) entry which is preliminary data.</text>
</comment>
<name>A0A8B6GXT2_MYTGA</name>
<dbReference type="EMBL" id="UYJE01009196">
    <property type="protein sequence ID" value="VDI71151.1"/>
    <property type="molecule type" value="Genomic_DNA"/>
</dbReference>
<reference evidence="3" key="1">
    <citation type="submission" date="2018-11" db="EMBL/GenBank/DDBJ databases">
        <authorList>
            <person name="Alioto T."/>
            <person name="Alioto T."/>
        </authorList>
    </citation>
    <scope>NUCLEOTIDE SEQUENCE</scope>
</reference>
<evidence type="ECO:0000256" key="2">
    <source>
        <dbReference type="SAM" id="MobiDB-lite"/>
    </source>
</evidence>
<accession>A0A8B6GXT2</accession>
<keyword evidence="4" id="KW-1185">Reference proteome</keyword>
<organism evidence="3 4">
    <name type="scientific">Mytilus galloprovincialis</name>
    <name type="common">Mediterranean mussel</name>
    <dbReference type="NCBI Taxonomy" id="29158"/>
    <lineage>
        <taxon>Eukaryota</taxon>
        <taxon>Metazoa</taxon>
        <taxon>Spiralia</taxon>
        <taxon>Lophotrochozoa</taxon>
        <taxon>Mollusca</taxon>
        <taxon>Bivalvia</taxon>
        <taxon>Autobranchia</taxon>
        <taxon>Pteriomorphia</taxon>
        <taxon>Mytilida</taxon>
        <taxon>Mytiloidea</taxon>
        <taxon>Mytilidae</taxon>
        <taxon>Mytilinae</taxon>
        <taxon>Mytilus</taxon>
    </lineage>
</organism>
<dbReference type="AlphaFoldDB" id="A0A8B6GXT2"/>
<dbReference type="Proteomes" id="UP000596742">
    <property type="component" value="Unassembled WGS sequence"/>
</dbReference>
<feature type="compositionally biased region" description="Basic and acidic residues" evidence="2">
    <location>
        <begin position="278"/>
        <end position="294"/>
    </location>
</feature>
<dbReference type="OrthoDB" id="6127627at2759"/>
<feature type="coiled-coil region" evidence="1">
    <location>
        <begin position="460"/>
        <end position="501"/>
    </location>
</feature>
<dbReference type="Gene3D" id="1.10.287.1490">
    <property type="match status" value="1"/>
</dbReference>
<evidence type="ECO:0000313" key="3">
    <source>
        <dbReference type="EMBL" id="VDI71151.1"/>
    </source>
</evidence>
<feature type="region of interest" description="Disordered" evidence="2">
    <location>
        <begin position="201"/>
        <end position="223"/>
    </location>
</feature>
<feature type="compositionally biased region" description="Polar residues" evidence="2">
    <location>
        <begin position="323"/>
        <end position="356"/>
    </location>
</feature>
<sequence length="511" mass="58963">MAANGNSVVCDSYDRTVEKTRLVRNVITAFTGNPPKDYQHIHGVKTVIENYPHPNIHSVHSSHTIPVGPGDVWEKMTDWDQLTPAEQNSNKNFLLERFAVDDLELAYDEYYPKFGKLPTVHDYRVFILNWEAQMKQDLETKDDSIHQLSNRESNLRLALDHTVMHSVNQQGQINNLLSDNQSLNDEVTLVTNQRNQLSNDNRELKDDNRQLKSDNSNKDKSLAQQVRVNSYLRRDVAASQTTIEQRNALCSELKTKTKQLCKTVDGLKTENTDLKTENTDLKTENTDLKTENTQKDSTISELQTETTQLRTENTQLQTENTQKDSTISELQSENTQKDSTISELQSENTQKDSTISELQTETTQLQTENTQLQTENTQKDSKIKNLNSETKNLKKDNILLYQKLEETTEICEQKDRQLRIQKIKVDDLQYQMSETGDRIARLEKVNEDKCDEINRLIGNNDEQAEHIREQNNTIDDLRHRLQEQESINRDLYSQIAELRQLVLAQIGAAEE</sequence>
<protein>
    <submittedName>
        <fullName evidence="3">Uncharacterized protein</fullName>
    </submittedName>
</protein>
<feature type="compositionally biased region" description="Basic and acidic residues" evidence="2">
    <location>
        <begin position="201"/>
        <end position="221"/>
    </location>
</feature>
<proteinExistence type="predicted"/>
<gene>
    <name evidence="3" type="ORF">MGAL_10B002044</name>
</gene>
<feature type="region of interest" description="Disordered" evidence="2">
    <location>
        <begin position="278"/>
        <end position="357"/>
    </location>
</feature>
<feature type="compositionally biased region" description="Low complexity" evidence="2">
    <location>
        <begin position="301"/>
        <end position="320"/>
    </location>
</feature>
<evidence type="ECO:0000256" key="1">
    <source>
        <dbReference type="SAM" id="Coils"/>
    </source>
</evidence>
<evidence type="ECO:0000313" key="4">
    <source>
        <dbReference type="Proteomes" id="UP000596742"/>
    </source>
</evidence>